<evidence type="ECO:0000313" key="2">
    <source>
        <dbReference type="EMBL" id="MBF8179639.1"/>
    </source>
</evidence>
<dbReference type="Proteomes" id="UP000657372">
    <property type="component" value="Unassembled WGS sequence"/>
</dbReference>
<dbReference type="InterPro" id="IPR042230">
    <property type="entry name" value="CusF_sf"/>
</dbReference>
<keyword evidence="3" id="KW-1185">Reference proteome</keyword>
<organism evidence="2 3">
    <name type="scientific">Herminiimonas contaminans</name>
    <dbReference type="NCBI Taxonomy" id="1111140"/>
    <lineage>
        <taxon>Bacteria</taxon>
        <taxon>Pseudomonadati</taxon>
        <taxon>Pseudomonadota</taxon>
        <taxon>Betaproteobacteria</taxon>
        <taxon>Burkholderiales</taxon>
        <taxon>Oxalobacteraceae</taxon>
        <taxon>Herminiimonas</taxon>
    </lineage>
</organism>
<feature type="signal peptide" evidence="1">
    <location>
        <begin position="1"/>
        <end position="21"/>
    </location>
</feature>
<evidence type="ECO:0000256" key="1">
    <source>
        <dbReference type="SAM" id="SignalP"/>
    </source>
</evidence>
<comment type="caution">
    <text evidence="2">The sequence shown here is derived from an EMBL/GenBank/DDBJ whole genome shotgun (WGS) entry which is preliminary data.</text>
</comment>
<gene>
    <name evidence="2" type="ORF">IXC47_18310</name>
</gene>
<evidence type="ECO:0000313" key="3">
    <source>
        <dbReference type="Proteomes" id="UP000657372"/>
    </source>
</evidence>
<protein>
    <submittedName>
        <fullName evidence="2">Copper-binding protein</fullName>
    </submittedName>
</protein>
<keyword evidence="1" id="KW-0732">Signal</keyword>
<dbReference type="EMBL" id="JADOEL010000022">
    <property type="protein sequence ID" value="MBF8179639.1"/>
    <property type="molecule type" value="Genomic_DNA"/>
</dbReference>
<dbReference type="Pfam" id="PF11604">
    <property type="entry name" value="CusF_Ec"/>
    <property type="match status" value="1"/>
</dbReference>
<name>A0ABS0EYU1_9BURK</name>
<dbReference type="Gene3D" id="2.40.50.320">
    <property type="entry name" value="Copper binding periplasmic protein CusF"/>
    <property type="match status" value="1"/>
</dbReference>
<feature type="chain" id="PRO_5045833857" evidence="1">
    <location>
        <begin position="22"/>
        <end position="124"/>
    </location>
</feature>
<accession>A0ABS0EYU1</accession>
<reference evidence="2 3" key="1">
    <citation type="submission" date="2020-11" db="EMBL/GenBank/DDBJ databases">
        <title>WGS of Herminiimonas contaminans strain Marseille-Q4544 isolated from planarians Schmidtea mediterranea.</title>
        <authorList>
            <person name="Kangale L."/>
        </authorList>
    </citation>
    <scope>NUCLEOTIDE SEQUENCE [LARGE SCALE GENOMIC DNA]</scope>
    <source>
        <strain evidence="2 3">Marseille-Q4544</strain>
    </source>
</reference>
<sequence length="124" mass="13432">MKFAATVSLILALSASSLAMAQSGGAKNMDMKDMDMKNMPMEKMSSDSSAKTTTHKATGMVKAVDALKGTVTLAHGPVKTLNWPAMTMTFVVKDKMFFDKLAVDKKVSIDFTKQDKDYVVTAVK</sequence>
<dbReference type="RefSeq" id="WP_195876621.1">
    <property type="nucleotide sequence ID" value="NZ_JADOEL010000022.1"/>
</dbReference>
<proteinExistence type="predicted"/>
<dbReference type="InterPro" id="IPR021647">
    <property type="entry name" value="CusF_Ec"/>
</dbReference>